<dbReference type="EMBL" id="JMKI01000037">
    <property type="protein sequence ID" value="KEJ91737.1"/>
    <property type="molecule type" value="Genomic_DNA"/>
</dbReference>
<sequence length="207" mass="22066">MALIKCPECGREVSDKAATCPNCGVTIAKSSNQNAMVPQSGNPDTPASSAWGIAAIICGGASLLLPYFVSAFLIPAALICGVVAYKKGQKGLGKLGIIFAICGIIWIAYVSMQMAAIVEDPFGNHSILPWGNQEKPIITLDEFERIKEGMSLQTVEAIIGEKGELISKTNTDGYSVAMYQWVNKNGSNMNALFSNGRLDTKAQFGLR</sequence>
<dbReference type="RefSeq" id="WP_037977047.1">
    <property type="nucleotide sequence ID" value="NZ_JMKI01000037.1"/>
</dbReference>
<keyword evidence="2" id="KW-0472">Membrane</keyword>
<gene>
    <name evidence="4" type="ORF">EH55_07115</name>
</gene>
<feature type="transmembrane region" description="Helical" evidence="2">
    <location>
        <begin position="95"/>
        <end position="118"/>
    </location>
</feature>
<dbReference type="AlphaFoldDB" id="A0A073J205"/>
<dbReference type="InterPro" id="IPR037873">
    <property type="entry name" value="BamE-like"/>
</dbReference>
<name>A0A073J205_9BACT</name>
<evidence type="ECO:0000259" key="3">
    <source>
        <dbReference type="Pfam" id="PF13240"/>
    </source>
</evidence>
<dbReference type="Proteomes" id="UP000027665">
    <property type="component" value="Unassembled WGS sequence"/>
</dbReference>
<dbReference type="GeneID" id="90984938"/>
<keyword evidence="2" id="KW-0812">Transmembrane</keyword>
<evidence type="ECO:0000313" key="4">
    <source>
        <dbReference type="EMBL" id="KEJ91737.1"/>
    </source>
</evidence>
<feature type="domain" description="Zinc-ribbon" evidence="3">
    <location>
        <begin position="5"/>
        <end position="24"/>
    </location>
</feature>
<comment type="caution">
    <text evidence="4">The sequence shown here is derived from an EMBL/GenBank/DDBJ whole genome shotgun (WGS) entry which is preliminary data.</text>
</comment>
<dbReference type="Pfam" id="PF13240">
    <property type="entry name" value="Zn_Ribbon_1"/>
    <property type="match status" value="1"/>
</dbReference>
<dbReference type="InterPro" id="IPR026870">
    <property type="entry name" value="Zinc_ribbon_dom"/>
</dbReference>
<feature type="transmembrane region" description="Helical" evidence="2">
    <location>
        <begin position="50"/>
        <end position="83"/>
    </location>
</feature>
<proteinExistence type="predicted"/>
<keyword evidence="2" id="KW-1133">Transmembrane helix</keyword>
<reference evidence="4 5" key="1">
    <citation type="submission" date="2014-04" db="EMBL/GenBank/DDBJ databases">
        <title>Draft Genome Sequence of Synergistes jonesii.</title>
        <authorList>
            <person name="Coil D.A."/>
            <person name="Eisen J.A."/>
            <person name="Holland-Moritz H.E."/>
        </authorList>
    </citation>
    <scope>NUCLEOTIDE SEQUENCE [LARGE SCALE GENOMIC DNA]</scope>
    <source>
        <strain evidence="4 5">78-1</strain>
    </source>
</reference>
<keyword evidence="1" id="KW-0732">Signal</keyword>
<protein>
    <recommendedName>
        <fullName evidence="3">Zinc-ribbon domain-containing protein</fullName>
    </recommendedName>
</protein>
<evidence type="ECO:0000313" key="5">
    <source>
        <dbReference type="Proteomes" id="UP000027665"/>
    </source>
</evidence>
<dbReference type="STRING" id="2754.EH55_07115"/>
<organism evidence="4 5">
    <name type="scientific">Synergistes jonesii</name>
    <dbReference type="NCBI Taxonomy" id="2754"/>
    <lineage>
        <taxon>Bacteria</taxon>
        <taxon>Thermotogati</taxon>
        <taxon>Synergistota</taxon>
        <taxon>Synergistia</taxon>
        <taxon>Synergistales</taxon>
        <taxon>Synergistaceae</taxon>
        <taxon>Synergistes</taxon>
    </lineage>
</organism>
<evidence type="ECO:0000256" key="1">
    <source>
        <dbReference type="ARBA" id="ARBA00022729"/>
    </source>
</evidence>
<evidence type="ECO:0000256" key="2">
    <source>
        <dbReference type="SAM" id="Phobius"/>
    </source>
</evidence>
<keyword evidence="5" id="KW-1185">Reference proteome</keyword>
<accession>A0A073J205</accession>
<dbReference type="Gene3D" id="3.30.1450.10">
    <property type="match status" value="1"/>
</dbReference>